<organism evidence="10 12">
    <name type="scientific">Botryosphaeria dothidea</name>
    <dbReference type="NCBI Taxonomy" id="55169"/>
    <lineage>
        <taxon>Eukaryota</taxon>
        <taxon>Fungi</taxon>
        <taxon>Dikarya</taxon>
        <taxon>Ascomycota</taxon>
        <taxon>Pezizomycotina</taxon>
        <taxon>Dothideomycetes</taxon>
        <taxon>Dothideomycetes incertae sedis</taxon>
        <taxon>Botryosphaeriales</taxon>
        <taxon>Botryosphaeriaceae</taxon>
        <taxon>Botryosphaeria</taxon>
    </lineage>
</organism>
<comment type="caution">
    <text evidence="10">The sequence shown here is derived from an EMBL/GenBank/DDBJ whole genome shotgun (WGS) entry which is preliminary data.</text>
</comment>
<gene>
    <name evidence="11" type="ORF">GTA08_BOTSDO07319</name>
    <name evidence="10" type="ORF">GTA08_BOTSDO11512</name>
</gene>
<dbReference type="Proteomes" id="UP000572817">
    <property type="component" value="Unassembled WGS sequence"/>
</dbReference>
<dbReference type="InterPro" id="IPR002305">
    <property type="entry name" value="aa-tRNA-synth_Ic"/>
</dbReference>
<evidence type="ECO:0000256" key="4">
    <source>
        <dbReference type="ARBA" id="ARBA00022840"/>
    </source>
</evidence>
<dbReference type="SUPFAM" id="SSF52374">
    <property type="entry name" value="Nucleotidylyl transferase"/>
    <property type="match status" value="1"/>
</dbReference>
<dbReference type="PANTHER" id="PTHR46264">
    <property type="entry name" value="TYROSINE-TRNA LIGASE"/>
    <property type="match status" value="1"/>
</dbReference>
<evidence type="ECO:0000256" key="5">
    <source>
        <dbReference type="ARBA" id="ARBA00022917"/>
    </source>
</evidence>
<evidence type="ECO:0000256" key="1">
    <source>
        <dbReference type="ARBA" id="ARBA00013160"/>
    </source>
</evidence>
<comment type="catalytic activity">
    <reaction evidence="8">
        <text>tRNA(Tyr) + L-tyrosine + ATP = L-tyrosyl-tRNA(Tyr) + AMP + diphosphate + H(+)</text>
        <dbReference type="Rhea" id="RHEA:10220"/>
        <dbReference type="Rhea" id="RHEA-COMP:9706"/>
        <dbReference type="Rhea" id="RHEA-COMP:9707"/>
        <dbReference type="ChEBI" id="CHEBI:15378"/>
        <dbReference type="ChEBI" id="CHEBI:30616"/>
        <dbReference type="ChEBI" id="CHEBI:33019"/>
        <dbReference type="ChEBI" id="CHEBI:58315"/>
        <dbReference type="ChEBI" id="CHEBI:78442"/>
        <dbReference type="ChEBI" id="CHEBI:78536"/>
        <dbReference type="ChEBI" id="CHEBI:456215"/>
        <dbReference type="EC" id="6.1.1.1"/>
    </reaction>
</comment>
<evidence type="ECO:0000256" key="9">
    <source>
        <dbReference type="RuleBase" id="RU363036"/>
    </source>
</evidence>
<keyword evidence="4 9" id="KW-0067">ATP-binding</keyword>
<dbReference type="PANTHER" id="PTHR46264:SF4">
    <property type="entry name" value="TYROSINE--TRNA LIGASE, CYTOPLASMIC"/>
    <property type="match status" value="1"/>
</dbReference>
<accession>A0A8H4IK89</accession>
<evidence type="ECO:0000256" key="6">
    <source>
        <dbReference type="ARBA" id="ARBA00023146"/>
    </source>
</evidence>
<dbReference type="InterPro" id="IPR050489">
    <property type="entry name" value="Tyr-tRNA_synthase"/>
</dbReference>
<evidence type="ECO:0000313" key="12">
    <source>
        <dbReference type="Proteomes" id="UP000572817"/>
    </source>
</evidence>
<keyword evidence="3 9" id="KW-0547">Nucleotide-binding</keyword>
<dbReference type="EC" id="6.1.1.1" evidence="1"/>
<name>A0A8H4IK89_9PEZI</name>
<dbReference type="Gene3D" id="1.10.240.10">
    <property type="entry name" value="Tyrosyl-Transfer RNA Synthetase"/>
    <property type="match status" value="1"/>
</dbReference>
<dbReference type="EMBL" id="WWBZ02000040">
    <property type="protein sequence ID" value="KAF4305708.1"/>
    <property type="molecule type" value="Genomic_DNA"/>
</dbReference>
<keyword evidence="2 9" id="KW-0436">Ligase</keyword>
<evidence type="ECO:0000256" key="7">
    <source>
        <dbReference type="ARBA" id="ARBA00033323"/>
    </source>
</evidence>
<dbReference type="GO" id="GO:0005524">
    <property type="term" value="F:ATP binding"/>
    <property type="evidence" value="ECO:0007669"/>
    <property type="project" value="UniProtKB-KW"/>
</dbReference>
<evidence type="ECO:0000313" key="10">
    <source>
        <dbReference type="EMBL" id="KAF4300708.1"/>
    </source>
</evidence>
<evidence type="ECO:0000256" key="8">
    <source>
        <dbReference type="ARBA" id="ARBA00048248"/>
    </source>
</evidence>
<dbReference type="GO" id="GO:0005737">
    <property type="term" value="C:cytoplasm"/>
    <property type="evidence" value="ECO:0007669"/>
    <property type="project" value="TreeGrafter"/>
</dbReference>
<reference evidence="10 12" key="1">
    <citation type="submission" date="2020-04" db="EMBL/GenBank/DDBJ databases">
        <title>Genome Assembly and Annotation of Botryosphaeria dothidea sdau 11-99, a Latent Pathogen of Apple Fruit Ring Rot in China.</title>
        <authorList>
            <person name="Yu C."/>
            <person name="Diao Y."/>
            <person name="Lu Q."/>
            <person name="Zhao J."/>
            <person name="Cui S."/>
            <person name="Peng C."/>
            <person name="He B."/>
            <person name="Liu H."/>
        </authorList>
    </citation>
    <scope>NUCLEOTIDE SEQUENCE [LARGE SCALE GENOMIC DNA]</scope>
    <source>
        <strain evidence="10">Sdau11-99</strain>
        <strain evidence="12">sdau11-99</strain>
    </source>
</reference>
<dbReference type="InterPro" id="IPR014729">
    <property type="entry name" value="Rossmann-like_a/b/a_fold"/>
</dbReference>
<keyword evidence="6 9" id="KW-0030">Aminoacyl-tRNA synthetase</keyword>
<keyword evidence="12" id="KW-1185">Reference proteome</keyword>
<proteinExistence type="inferred from homology"/>
<evidence type="ECO:0000313" key="11">
    <source>
        <dbReference type="EMBL" id="KAF4305708.1"/>
    </source>
</evidence>
<keyword evidence="5 9" id="KW-0648">Protein biosynthesis</keyword>
<dbReference type="EMBL" id="WWBZ02000082">
    <property type="protein sequence ID" value="KAF4300708.1"/>
    <property type="molecule type" value="Genomic_DNA"/>
</dbReference>
<dbReference type="OrthoDB" id="41238at2759"/>
<evidence type="ECO:0000256" key="3">
    <source>
        <dbReference type="ARBA" id="ARBA00022741"/>
    </source>
</evidence>
<dbReference type="Gene3D" id="3.40.50.620">
    <property type="entry name" value="HUPs"/>
    <property type="match status" value="1"/>
</dbReference>
<dbReference type="PRINTS" id="PR01040">
    <property type="entry name" value="TRNASYNTHTYR"/>
</dbReference>
<dbReference type="Pfam" id="PF00579">
    <property type="entry name" value="tRNA-synt_1b"/>
    <property type="match status" value="1"/>
</dbReference>
<dbReference type="InterPro" id="IPR002307">
    <property type="entry name" value="Tyr-tRNA-ligase"/>
</dbReference>
<evidence type="ECO:0000256" key="2">
    <source>
        <dbReference type="ARBA" id="ARBA00022598"/>
    </source>
</evidence>
<sequence length="370" mass="41958">MSSPAERFELVTRRLHYLNAHDEYRMGLLLASKEDPRVAWAHIGYFVPLLKLVDFARAGFDVIVYYGDVYAFLIHYIHSKEVVGHRTAHYRFLVAAILDALGLPSSRFRHMQESSIANKAEWFVDFQKMSAVMNQNDARATMDEAMVSKMLSPMLSPIQQTLSGQYLDLDIRLGGTHQRDLFIHAETFLPKIGYRKRLHPTTPLIEGLDGTKISSFKANDTKIMFLNGPRTVERKILGATCRDGEVKNNVVLSLIQHVLIPVSELWKDRSAMEELRDVEYELDVGSADRRSFVTADAPVEAVFSVDMGVNSGSKHFRSYGELEGGFRNQEISSYALEAAAIAALNRLLIPIREAYQNNAEWQKIEKLAYN</sequence>
<comment type="similarity">
    <text evidence="9">Belongs to the class-I aminoacyl-tRNA synthetase family.</text>
</comment>
<dbReference type="GO" id="GO:0006437">
    <property type="term" value="P:tyrosyl-tRNA aminoacylation"/>
    <property type="evidence" value="ECO:0007669"/>
    <property type="project" value="InterPro"/>
</dbReference>
<dbReference type="GO" id="GO:0004831">
    <property type="term" value="F:tyrosine-tRNA ligase activity"/>
    <property type="evidence" value="ECO:0007669"/>
    <property type="project" value="UniProtKB-EC"/>
</dbReference>
<dbReference type="AlphaFoldDB" id="A0A8H4IK89"/>
<protein>
    <recommendedName>
        <fullName evidence="1">tyrosine--tRNA ligase</fullName>
        <ecNumber evidence="1">6.1.1.1</ecNumber>
    </recommendedName>
    <alternativeName>
        <fullName evidence="7">Tyrosyl-tRNA synthetase</fullName>
    </alternativeName>
</protein>